<evidence type="ECO:0000313" key="1">
    <source>
        <dbReference type="EMBL" id="GMA22004.1"/>
    </source>
</evidence>
<comment type="caution">
    <text evidence="1">The sequence shown here is derived from an EMBL/GenBank/DDBJ whole genome shotgun (WGS) entry which is preliminary data.</text>
</comment>
<dbReference type="Proteomes" id="UP001157109">
    <property type="component" value="Unassembled WGS sequence"/>
</dbReference>
<gene>
    <name evidence="1" type="ORF">GCM10025862_40250</name>
</gene>
<name>A0ABQ6HWC9_9MICO</name>
<dbReference type="EMBL" id="BSUJ01000002">
    <property type="protein sequence ID" value="GMA22004.1"/>
    <property type="molecule type" value="Genomic_DNA"/>
</dbReference>
<sequence length="53" mass="5868">MRAGVENLTDKQHARLTSAFAAHDAHVEVELAWQVAQDVPAVFHADTPCSRRI</sequence>
<protein>
    <submittedName>
        <fullName evidence="1">Uncharacterized protein</fullName>
    </submittedName>
</protein>
<accession>A0ABQ6HWC9</accession>
<organism evidence="1 2">
    <name type="scientific">Arsenicicoccus piscis</name>
    <dbReference type="NCBI Taxonomy" id="673954"/>
    <lineage>
        <taxon>Bacteria</taxon>
        <taxon>Bacillati</taxon>
        <taxon>Actinomycetota</taxon>
        <taxon>Actinomycetes</taxon>
        <taxon>Micrococcales</taxon>
        <taxon>Intrasporangiaceae</taxon>
        <taxon>Arsenicicoccus</taxon>
    </lineage>
</organism>
<evidence type="ECO:0000313" key="2">
    <source>
        <dbReference type="Proteomes" id="UP001157109"/>
    </source>
</evidence>
<reference evidence="2" key="1">
    <citation type="journal article" date="2019" name="Int. J. Syst. Evol. Microbiol.">
        <title>The Global Catalogue of Microorganisms (GCM) 10K type strain sequencing project: providing services to taxonomists for standard genome sequencing and annotation.</title>
        <authorList>
            <consortium name="The Broad Institute Genomics Platform"/>
            <consortium name="The Broad Institute Genome Sequencing Center for Infectious Disease"/>
            <person name="Wu L."/>
            <person name="Ma J."/>
        </authorList>
    </citation>
    <scope>NUCLEOTIDE SEQUENCE [LARGE SCALE GENOMIC DNA]</scope>
    <source>
        <strain evidence="2">NBRC 105830</strain>
    </source>
</reference>
<proteinExistence type="predicted"/>
<keyword evidence="2" id="KW-1185">Reference proteome</keyword>